<gene>
    <name evidence="1" type="ORF">THIAE_01320</name>
</gene>
<evidence type="ECO:0000313" key="1">
    <source>
        <dbReference type="EMBL" id="AHF00584.1"/>
    </source>
</evidence>
<organism evidence="1 2">
    <name type="scientific">Thiomicrospira aerophila AL3</name>
    <dbReference type="NCBI Taxonomy" id="717772"/>
    <lineage>
        <taxon>Bacteria</taxon>
        <taxon>Pseudomonadati</taxon>
        <taxon>Pseudomonadota</taxon>
        <taxon>Gammaproteobacteria</taxon>
        <taxon>Thiotrichales</taxon>
        <taxon>Piscirickettsiaceae</taxon>
        <taxon>Thiomicrospira</taxon>
    </lineage>
</organism>
<dbReference type="STRING" id="717772.THIAE_01320"/>
<protein>
    <submittedName>
        <fullName evidence="1">Uncharacterized protein</fullName>
    </submittedName>
</protein>
<reference evidence="1 2" key="1">
    <citation type="submission" date="2013-12" db="EMBL/GenBank/DDBJ databases">
        <authorList>
            <consortium name="DOE Joint Genome Institute"/>
            <person name="Kappler U."/>
            <person name="Huntemann M."/>
            <person name="Han J."/>
            <person name="Chen A."/>
            <person name="Kyrpides N."/>
            <person name="Mavromatis K."/>
            <person name="Markowitz V."/>
            <person name="Palaniappan K."/>
            <person name="Ivanova N."/>
            <person name="Schaumberg A."/>
            <person name="Pati A."/>
            <person name="Liolios K."/>
            <person name="Nordberg H.P."/>
            <person name="Cantor M.N."/>
            <person name="Hua S.X."/>
            <person name="Woyke T."/>
        </authorList>
    </citation>
    <scope>NUCLEOTIDE SEQUENCE [LARGE SCALE GENOMIC DNA]</scope>
    <source>
        <strain evidence="2">AL2</strain>
    </source>
</reference>
<sequence>MSAIEFSDHHAMWRELGVTLWSPLVSNPLNLSSETHVNPLETSAPIIKQPVVLLADYVNDAAGLVDLHDLDVAGVNKLWQDIVQVHFFGSSLTVIGLKAFQDYDGCYELVDRFIEWDVEVLLLFGQHELMAEVLSEGLEVVHLPSLQDLRDSPPARQRCYETLVTLNLLA</sequence>
<dbReference type="RefSeq" id="WP_006459496.1">
    <property type="nucleotide sequence ID" value="NZ_CP007030.1"/>
</dbReference>
<keyword evidence="2" id="KW-1185">Reference proteome</keyword>
<evidence type="ECO:0000313" key="2">
    <source>
        <dbReference type="Proteomes" id="UP000005380"/>
    </source>
</evidence>
<dbReference type="AlphaFoldDB" id="W0DUB1"/>
<dbReference type="EMBL" id="CP007030">
    <property type="protein sequence ID" value="AHF00584.1"/>
    <property type="molecule type" value="Genomic_DNA"/>
</dbReference>
<proteinExistence type="predicted"/>
<name>W0DUB1_9GAMM</name>
<dbReference type="HOGENOM" id="CLU_133859_0_0_6"/>
<dbReference type="Proteomes" id="UP000005380">
    <property type="component" value="Chromosome"/>
</dbReference>
<accession>W0DUB1</accession>
<dbReference type="KEGG" id="tao:THIAE_01320"/>
<dbReference type="InParanoid" id="W0DUB1"/>